<dbReference type="EMBL" id="JAHBCL010000055">
    <property type="protein sequence ID" value="MBS7528715.1"/>
    <property type="molecule type" value="Genomic_DNA"/>
</dbReference>
<dbReference type="Proteomes" id="UP000746471">
    <property type="component" value="Unassembled WGS sequence"/>
</dbReference>
<dbReference type="RefSeq" id="WP_213238571.1">
    <property type="nucleotide sequence ID" value="NZ_JAHBCL010000055.1"/>
</dbReference>
<comment type="caution">
    <text evidence="2">The sequence shown here is derived from an EMBL/GenBank/DDBJ whole genome shotgun (WGS) entry which is preliminary data.</text>
</comment>
<dbReference type="InterPro" id="IPR025159">
    <property type="entry name" value="AbiEi_N"/>
</dbReference>
<reference evidence="2 3" key="1">
    <citation type="submission" date="2021-05" db="EMBL/GenBank/DDBJ databases">
        <title>Fusibacter ferrireducens sp. nov., an anaerobic, sulfur- and Fe-reducing bacterium isolated from the mangrove sediment.</title>
        <authorList>
            <person name="Qiu D."/>
        </authorList>
    </citation>
    <scope>NUCLEOTIDE SEQUENCE [LARGE SCALE GENOMIC DNA]</scope>
    <source>
        <strain evidence="2 3">DSM 12116</strain>
    </source>
</reference>
<evidence type="ECO:0000313" key="2">
    <source>
        <dbReference type="EMBL" id="MBS7528715.1"/>
    </source>
</evidence>
<sequence>MDIQKAKQIFDAHGGIMKAKEIQEHKIYSHYLANLVKQGYVERIRHGYYQWQDERAFSEAATIARLFPDAVICRESALQYYGYTDRTPAMWYLAVDRGYTRSRFKIDYPMVKPVFFSQEQMKLGVDTVEIENVTLQIFNREHIICDCLRQENKMDAEIFNKAIQSYIRDPQKNVPRLMEYAKILRTEKKVRKIIGVWL</sequence>
<protein>
    <submittedName>
        <fullName evidence="2">Type IV toxin-antitoxin system AbiEi family antitoxin domain-containing protein</fullName>
    </submittedName>
</protein>
<proteinExistence type="predicted"/>
<accession>A0ABS5PU80</accession>
<dbReference type="Pfam" id="PF13338">
    <property type="entry name" value="AbiEi_4"/>
    <property type="match status" value="1"/>
</dbReference>
<name>A0ABS5PU80_9FIRM</name>
<organism evidence="2 3">
    <name type="scientific">Fusibacter paucivorans</name>
    <dbReference type="NCBI Taxonomy" id="76009"/>
    <lineage>
        <taxon>Bacteria</taxon>
        <taxon>Bacillati</taxon>
        <taxon>Bacillota</taxon>
        <taxon>Clostridia</taxon>
        <taxon>Eubacteriales</taxon>
        <taxon>Eubacteriales Family XII. Incertae Sedis</taxon>
        <taxon>Fusibacter</taxon>
    </lineage>
</organism>
<evidence type="ECO:0000259" key="1">
    <source>
        <dbReference type="Pfam" id="PF13338"/>
    </source>
</evidence>
<feature type="domain" description="AbiEi antitoxin N-terminal" evidence="1">
    <location>
        <begin position="5"/>
        <end position="50"/>
    </location>
</feature>
<gene>
    <name evidence="2" type="ORF">KHM83_18770</name>
</gene>
<evidence type="ECO:0000313" key="3">
    <source>
        <dbReference type="Proteomes" id="UP000746471"/>
    </source>
</evidence>
<keyword evidence="3" id="KW-1185">Reference proteome</keyword>